<dbReference type="Proteomes" id="UP000248079">
    <property type="component" value="Unassembled WGS sequence"/>
</dbReference>
<evidence type="ECO:0000259" key="7">
    <source>
        <dbReference type="Pfam" id="PF17678"/>
    </source>
</evidence>
<proteinExistence type="predicted"/>
<feature type="domain" description="Glycosyl hydrolase family 92 N-terminal" evidence="7">
    <location>
        <begin position="34"/>
        <end position="261"/>
    </location>
</feature>
<dbReference type="FunFam" id="3.30.2080.10:FF:000001">
    <property type="entry name" value="Alpha-1,2-mannosidase subfamily"/>
    <property type="match status" value="1"/>
</dbReference>
<comment type="subunit">
    <text evidence="2">Monomer.</text>
</comment>
<dbReference type="InterPro" id="IPR008928">
    <property type="entry name" value="6-hairpin_glycosidase_sf"/>
</dbReference>
<organism evidence="8 9">
    <name type="scientific">Marinifilum breve</name>
    <dbReference type="NCBI Taxonomy" id="2184082"/>
    <lineage>
        <taxon>Bacteria</taxon>
        <taxon>Pseudomonadati</taxon>
        <taxon>Bacteroidota</taxon>
        <taxon>Bacteroidia</taxon>
        <taxon>Marinilabiliales</taxon>
        <taxon>Marinifilaceae</taxon>
    </lineage>
</organism>
<dbReference type="PANTHER" id="PTHR12143">
    <property type="entry name" value="PEPTIDE N-GLYCANASE PNGASE -RELATED"/>
    <property type="match status" value="1"/>
</dbReference>
<dbReference type="GO" id="GO:0006516">
    <property type="term" value="P:glycoprotein catabolic process"/>
    <property type="evidence" value="ECO:0007669"/>
    <property type="project" value="TreeGrafter"/>
</dbReference>
<gene>
    <name evidence="8" type="ORF">DF185_01750</name>
</gene>
<dbReference type="Pfam" id="PF17678">
    <property type="entry name" value="Glyco_hydro_92N"/>
    <property type="match status" value="1"/>
</dbReference>
<dbReference type="OrthoDB" id="9762711at2"/>
<evidence type="ECO:0000313" key="8">
    <source>
        <dbReference type="EMBL" id="PXY02841.1"/>
    </source>
</evidence>
<dbReference type="InterPro" id="IPR050883">
    <property type="entry name" value="PNGase"/>
</dbReference>
<dbReference type="InterPro" id="IPR041371">
    <property type="entry name" value="GH92_N"/>
</dbReference>
<evidence type="ECO:0000256" key="4">
    <source>
        <dbReference type="SAM" id="MobiDB-lite"/>
    </source>
</evidence>
<sequence>MKRVNILIVLMAFMVFHVGAQVVTKSSTGSTVDMVNPLMGTDSEHALSNGNTYPAIAVPWGMNFWTPQTGKMGDGWTYAYDAKKIRGIKQTHQPSPWINDYAAFSLMAVTGELKFKEDERASWFSHKAEDAKPYAYEVYLADYDVKTEVTPTERAAMFRFTFPENDNSYILLDAYNEGSEVKIIPEERKIIGYCRNNSGGVPENFHNYFVAEFDKDFEIVHTWNEDQLNEKSKNATGDHVGAVIGFKTKKGEEVHVKVASSFISKAQAQLNLSREIGNKNYKQLKKEAKQAWEKEFARIKVEGGTDDQLETFYSCLYRVLLFPRKFYEINDKNEVIHYSPYNGEILPGYMFTDNGFWDTFRAVFPFFTVMYPELNAQIMEGLVNTYKESGWLPEWASPGHRGCMIGSNSASLISDAYLKGIRGYDIETLYEAIIKNTNGYNKEITSVGRYGAEYYNKLGYVPYNVGIHENTARTLEYAYADFCVWKLAQELGRPQEEIDLFAKRAQNFKNVFDKESGLMRGKNEDGTFQSPFNPLKWGDAFTEGNSLHYTWSVFQDINGLIDLMGGKDKFISTLDGVFEMPPKFDDSYYGFTIHEIREMQIVNMGNYAHGNQPIQHMIYLYNYAGEPWKTQSRVREVMDKLYTPQADGYCGDEDNGQTSAWYVFSAMGFYPVCPGTDEYVLGSPIFDKVTLTLENGNTFTISSSNNSKENVFVNNVSLNGKSYDLNYIKHENIQNGGELNFKMSDQPNKERGSKADAYPYSMSNQK</sequence>
<evidence type="ECO:0000313" key="9">
    <source>
        <dbReference type="Proteomes" id="UP000248079"/>
    </source>
</evidence>
<dbReference type="Gene3D" id="2.70.98.10">
    <property type="match status" value="1"/>
</dbReference>
<dbReference type="EMBL" id="QFLI01000001">
    <property type="protein sequence ID" value="PXY02841.1"/>
    <property type="molecule type" value="Genomic_DNA"/>
</dbReference>
<dbReference type="InterPro" id="IPR014718">
    <property type="entry name" value="GH-type_carb-bd"/>
</dbReference>
<evidence type="ECO:0000256" key="2">
    <source>
        <dbReference type="ARBA" id="ARBA00011245"/>
    </source>
</evidence>
<name>A0A2V4A2F0_9BACT</name>
<dbReference type="InterPro" id="IPR005887">
    <property type="entry name" value="GH92_a_mannosidase_put"/>
</dbReference>
<keyword evidence="5" id="KW-0732">Signal</keyword>
<dbReference type="Gene3D" id="3.30.2080.10">
    <property type="entry name" value="GH92 mannosidase domain"/>
    <property type="match status" value="1"/>
</dbReference>
<accession>A0A2V4A2F0</accession>
<dbReference type="NCBIfam" id="TIGR01180">
    <property type="entry name" value="aman2_put"/>
    <property type="match status" value="1"/>
</dbReference>
<dbReference type="Pfam" id="PF07971">
    <property type="entry name" value="Glyco_hydro_92"/>
    <property type="match status" value="1"/>
</dbReference>
<evidence type="ECO:0000256" key="1">
    <source>
        <dbReference type="ARBA" id="ARBA00001913"/>
    </source>
</evidence>
<feature type="domain" description="Glycosyl hydrolase family 92" evidence="6">
    <location>
        <begin position="267"/>
        <end position="745"/>
    </location>
</feature>
<feature type="region of interest" description="Disordered" evidence="4">
    <location>
        <begin position="738"/>
        <end position="766"/>
    </location>
</feature>
<dbReference type="PANTHER" id="PTHR12143:SF43">
    <property type="entry name" value="PUTATIVE-RELATED"/>
    <property type="match status" value="1"/>
</dbReference>
<dbReference type="GO" id="GO:0000224">
    <property type="term" value="F:peptide-N4-(N-acetyl-beta-glucosaminyl)asparagine amidase activity"/>
    <property type="evidence" value="ECO:0007669"/>
    <property type="project" value="TreeGrafter"/>
</dbReference>
<dbReference type="InterPro" id="IPR012939">
    <property type="entry name" value="Glyco_hydro_92"/>
</dbReference>
<keyword evidence="3" id="KW-0106">Calcium</keyword>
<keyword evidence="9" id="KW-1185">Reference proteome</keyword>
<evidence type="ECO:0000256" key="3">
    <source>
        <dbReference type="ARBA" id="ARBA00022837"/>
    </source>
</evidence>
<comment type="caution">
    <text evidence="8">The sequence shown here is derived from an EMBL/GenBank/DDBJ whole genome shotgun (WGS) entry which is preliminary data.</text>
</comment>
<dbReference type="RefSeq" id="WP_110359000.1">
    <property type="nucleotide sequence ID" value="NZ_QFLI01000001.1"/>
</dbReference>
<dbReference type="SUPFAM" id="SSF48208">
    <property type="entry name" value="Six-hairpin glycosidases"/>
    <property type="match status" value="1"/>
</dbReference>
<protein>
    <submittedName>
        <fullName evidence="8">Alpha-mannosidase</fullName>
    </submittedName>
</protein>
<dbReference type="Gene3D" id="1.20.1610.10">
    <property type="entry name" value="alpha-1,2-mannosidases domains"/>
    <property type="match status" value="1"/>
</dbReference>
<dbReference type="Gene3D" id="1.20.1050.60">
    <property type="entry name" value="alpha-1,2-mannosidase"/>
    <property type="match status" value="1"/>
</dbReference>
<evidence type="ECO:0000259" key="6">
    <source>
        <dbReference type="Pfam" id="PF07971"/>
    </source>
</evidence>
<evidence type="ECO:0000256" key="5">
    <source>
        <dbReference type="SAM" id="SignalP"/>
    </source>
</evidence>
<comment type="cofactor">
    <cofactor evidence="1">
        <name>Ca(2+)</name>
        <dbReference type="ChEBI" id="CHEBI:29108"/>
    </cofactor>
</comment>
<feature type="signal peptide" evidence="5">
    <location>
        <begin position="1"/>
        <end position="20"/>
    </location>
</feature>
<dbReference type="GO" id="GO:0005829">
    <property type="term" value="C:cytosol"/>
    <property type="evidence" value="ECO:0007669"/>
    <property type="project" value="TreeGrafter"/>
</dbReference>
<dbReference type="FunFam" id="1.20.1050.60:FF:000001">
    <property type="entry name" value="Putative alpha-1,2-mannosidase"/>
    <property type="match status" value="1"/>
</dbReference>
<dbReference type="GO" id="GO:0030246">
    <property type="term" value="F:carbohydrate binding"/>
    <property type="evidence" value="ECO:0007669"/>
    <property type="project" value="InterPro"/>
</dbReference>
<dbReference type="GO" id="GO:0005975">
    <property type="term" value="P:carbohydrate metabolic process"/>
    <property type="evidence" value="ECO:0007669"/>
    <property type="project" value="InterPro"/>
</dbReference>
<feature type="chain" id="PRO_5015843601" evidence="5">
    <location>
        <begin position="21"/>
        <end position="766"/>
    </location>
</feature>
<reference evidence="8 9" key="1">
    <citation type="submission" date="2018-05" db="EMBL/GenBank/DDBJ databases">
        <title>Marinifilum breve JC075T sp. nov., a marine bacterium isolated from Yongle Blue Hole in the South China Sea.</title>
        <authorList>
            <person name="Fu T."/>
        </authorList>
    </citation>
    <scope>NUCLEOTIDE SEQUENCE [LARGE SCALE GENOMIC DNA]</scope>
    <source>
        <strain evidence="8 9">JC075</strain>
    </source>
</reference>
<dbReference type="AlphaFoldDB" id="A0A2V4A2F0"/>
<dbReference type="FunFam" id="1.20.1610.10:FF:000001">
    <property type="entry name" value="Putative alpha-1,2-mannosidase"/>
    <property type="match status" value="1"/>
</dbReference>